<protein>
    <submittedName>
        <fullName evidence="1">Uncharacterized protein</fullName>
    </submittedName>
</protein>
<sequence>MNAELRESLYDLYEIGGLELLGQGSGGSRRELLLDLETSALTPEKGDIVRFFAQNRWACDEVFDEWVKPPRPLSLEAERIIGTTNDRLAHCRPMHVALADFLDFIDGAELIGDRLDFDLAFLKAASSSDGFQ</sequence>
<name>A0A918R515_9SPHN</name>
<keyword evidence="2" id="KW-1185">Reference proteome</keyword>
<comment type="caution">
    <text evidence="1">The sequence shown here is derived from an EMBL/GenBank/DDBJ whole genome shotgun (WGS) entry which is preliminary data.</text>
</comment>
<dbReference type="RefSeq" id="WP_189538491.1">
    <property type="nucleotide sequence ID" value="NZ_BMZD01000001.1"/>
</dbReference>
<dbReference type="Proteomes" id="UP000634139">
    <property type="component" value="Unassembled WGS sequence"/>
</dbReference>
<accession>A0A918R515</accession>
<organism evidence="1 2">
    <name type="scientific">Novosphingobium arvoryzae</name>
    <dbReference type="NCBI Taxonomy" id="1256514"/>
    <lineage>
        <taxon>Bacteria</taxon>
        <taxon>Pseudomonadati</taxon>
        <taxon>Pseudomonadota</taxon>
        <taxon>Alphaproteobacteria</taxon>
        <taxon>Sphingomonadales</taxon>
        <taxon>Sphingomonadaceae</taxon>
        <taxon>Novosphingobium</taxon>
    </lineage>
</organism>
<gene>
    <name evidence="1" type="ORF">GCM10011617_01250</name>
</gene>
<dbReference type="AlphaFoldDB" id="A0A918R515"/>
<dbReference type="InterPro" id="IPR012337">
    <property type="entry name" value="RNaseH-like_sf"/>
</dbReference>
<dbReference type="Gene3D" id="3.30.420.10">
    <property type="entry name" value="Ribonuclease H-like superfamily/Ribonuclease H"/>
    <property type="match status" value="1"/>
</dbReference>
<reference evidence="1" key="2">
    <citation type="submission" date="2020-09" db="EMBL/GenBank/DDBJ databases">
        <authorList>
            <person name="Sun Q."/>
            <person name="Kim S."/>
        </authorList>
    </citation>
    <scope>NUCLEOTIDE SEQUENCE</scope>
    <source>
        <strain evidence="1">KCTC 32422</strain>
    </source>
</reference>
<dbReference type="SUPFAM" id="SSF53098">
    <property type="entry name" value="Ribonuclease H-like"/>
    <property type="match status" value="1"/>
</dbReference>
<reference evidence="1" key="1">
    <citation type="journal article" date="2014" name="Int. J. Syst. Evol. Microbiol.">
        <title>Complete genome sequence of Corynebacterium casei LMG S-19264T (=DSM 44701T), isolated from a smear-ripened cheese.</title>
        <authorList>
            <consortium name="US DOE Joint Genome Institute (JGI-PGF)"/>
            <person name="Walter F."/>
            <person name="Albersmeier A."/>
            <person name="Kalinowski J."/>
            <person name="Ruckert C."/>
        </authorList>
    </citation>
    <scope>NUCLEOTIDE SEQUENCE</scope>
    <source>
        <strain evidence="1">KCTC 32422</strain>
    </source>
</reference>
<dbReference type="EMBL" id="BMZD01000001">
    <property type="protein sequence ID" value="GGZ86413.1"/>
    <property type="molecule type" value="Genomic_DNA"/>
</dbReference>
<evidence type="ECO:0000313" key="2">
    <source>
        <dbReference type="Proteomes" id="UP000634139"/>
    </source>
</evidence>
<evidence type="ECO:0000313" key="1">
    <source>
        <dbReference type="EMBL" id="GGZ86413.1"/>
    </source>
</evidence>
<proteinExistence type="predicted"/>
<dbReference type="InterPro" id="IPR036397">
    <property type="entry name" value="RNaseH_sf"/>
</dbReference>
<dbReference type="CDD" id="cd06127">
    <property type="entry name" value="DEDDh"/>
    <property type="match status" value="1"/>
</dbReference>
<dbReference type="GO" id="GO:0003676">
    <property type="term" value="F:nucleic acid binding"/>
    <property type="evidence" value="ECO:0007669"/>
    <property type="project" value="InterPro"/>
</dbReference>